<evidence type="ECO:0000313" key="5">
    <source>
        <dbReference type="EMBL" id="MCF8713919.1"/>
    </source>
</evidence>
<proteinExistence type="predicted"/>
<dbReference type="CDD" id="cd01392">
    <property type="entry name" value="HTH_LacI"/>
    <property type="match status" value="1"/>
</dbReference>
<keyword evidence="3" id="KW-0804">Transcription</keyword>
<accession>A0ABS9J0F6</accession>
<evidence type="ECO:0000256" key="1">
    <source>
        <dbReference type="ARBA" id="ARBA00023015"/>
    </source>
</evidence>
<dbReference type="InterPro" id="IPR001761">
    <property type="entry name" value="Peripla_BP/Lac1_sug-bd_dom"/>
</dbReference>
<dbReference type="SMART" id="SM00354">
    <property type="entry name" value="HTH_LACI"/>
    <property type="match status" value="1"/>
</dbReference>
<dbReference type="EMBL" id="JAETXX010000001">
    <property type="protein sequence ID" value="MCF8713919.1"/>
    <property type="molecule type" value="Genomic_DNA"/>
</dbReference>
<dbReference type="Gene3D" id="3.40.50.2300">
    <property type="match status" value="2"/>
</dbReference>
<dbReference type="InterPro" id="IPR010982">
    <property type="entry name" value="Lambda_DNA-bd_dom_sf"/>
</dbReference>
<dbReference type="InterPro" id="IPR028082">
    <property type="entry name" value="Peripla_BP_I"/>
</dbReference>
<keyword evidence="2 5" id="KW-0238">DNA-binding</keyword>
<dbReference type="SUPFAM" id="SSF53822">
    <property type="entry name" value="Periplasmic binding protein-like I"/>
    <property type="match status" value="1"/>
</dbReference>
<feature type="domain" description="HTH lacI-type" evidence="4">
    <location>
        <begin position="5"/>
        <end position="59"/>
    </location>
</feature>
<evidence type="ECO:0000259" key="4">
    <source>
        <dbReference type="PROSITE" id="PS50932"/>
    </source>
</evidence>
<name>A0ABS9J0F6_9FLAO</name>
<evidence type="ECO:0000256" key="3">
    <source>
        <dbReference type="ARBA" id="ARBA00023163"/>
    </source>
</evidence>
<dbReference type="Pfam" id="PF00532">
    <property type="entry name" value="Peripla_BP_1"/>
    <property type="match status" value="1"/>
</dbReference>
<dbReference type="PANTHER" id="PTHR30146">
    <property type="entry name" value="LACI-RELATED TRANSCRIPTIONAL REPRESSOR"/>
    <property type="match status" value="1"/>
</dbReference>
<dbReference type="Pfam" id="PF00356">
    <property type="entry name" value="LacI"/>
    <property type="match status" value="1"/>
</dbReference>
<dbReference type="Gene3D" id="1.10.260.40">
    <property type="entry name" value="lambda repressor-like DNA-binding domains"/>
    <property type="match status" value="1"/>
</dbReference>
<dbReference type="Proteomes" id="UP000829517">
    <property type="component" value="Unassembled WGS sequence"/>
</dbReference>
<organism evidence="5 6">
    <name type="scientific">Joostella atrarenae</name>
    <dbReference type="NCBI Taxonomy" id="679257"/>
    <lineage>
        <taxon>Bacteria</taxon>
        <taxon>Pseudomonadati</taxon>
        <taxon>Bacteroidota</taxon>
        <taxon>Flavobacteriia</taxon>
        <taxon>Flavobacteriales</taxon>
        <taxon>Flavobacteriaceae</taxon>
        <taxon>Joostella</taxon>
    </lineage>
</organism>
<dbReference type="PROSITE" id="PS50932">
    <property type="entry name" value="HTH_LACI_2"/>
    <property type="match status" value="1"/>
</dbReference>
<gene>
    <name evidence="5" type="ORF">JM658_03680</name>
</gene>
<dbReference type="InterPro" id="IPR000843">
    <property type="entry name" value="HTH_LacI"/>
</dbReference>
<dbReference type="SUPFAM" id="SSF47413">
    <property type="entry name" value="lambda repressor-like DNA-binding domains"/>
    <property type="match status" value="1"/>
</dbReference>
<evidence type="ECO:0000313" key="6">
    <source>
        <dbReference type="Proteomes" id="UP000829517"/>
    </source>
</evidence>
<reference evidence="5 6" key="1">
    <citation type="submission" date="2021-01" db="EMBL/GenBank/DDBJ databases">
        <title>Genome sequencing of Joostella atrarenae M1-2 (= KCTC 23194).</title>
        <authorList>
            <person name="Zakaria M.R."/>
            <person name="Lam M.Q."/>
            <person name="Chong C.S."/>
        </authorList>
    </citation>
    <scope>NUCLEOTIDE SEQUENCE [LARGE SCALE GENOMIC DNA]</scope>
    <source>
        <strain evidence="5 6">M1-2</strain>
    </source>
</reference>
<dbReference type="CDD" id="cd06267">
    <property type="entry name" value="PBP1_LacI_sugar_binding-like"/>
    <property type="match status" value="1"/>
</dbReference>
<comment type="caution">
    <text evidence="5">The sequence shown here is derived from an EMBL/GenBank/DDBJ whole genome shotgun (WGS) entry which is preliminary data.</text>
</comment>
<keyword evidence="6" id="KW-1185">Reference proteome</keyword>
<dbReference type="GO" id="GO:0003677">
    <property type="term" value="F:DNA binding"/>
    <property type="evidence" value="ECO:0007669"/>
    <property type="project" value="UniProtKB-KW"/>
</dbReference>
<sequence>MRQKITLKEISRRFNVSISTVSKALKDSPEISEKTKEIIQAFAKEHHYKPNNIALSLKNQKTKNIGIILPEIVHYFFSSVITGVERLATAKGYNVIVCISNESFDKEVINMQMLANGSIDGFIMSLSKDTEKKQDFHHINEVINQGMPVVMIDRITEQVSCDKVIIDDFHGAYSAVSFLAQSGRKRIALITMPDYMSVGKLRTEGYKKALEDAGLEIDENLIVKVEDSYSGFEPVEEMMKNNDVDAVFGVTEFFAVSAMKIAQKMGKSAPKDISVIGFTDGIISISSSPSLTTVSQHGEEIGEKAADLLIKRLEEEDFESRPYETEIIKSTLVKRESTN</sequence>
<dbReference type="PANTHER" id="PTHR30146:SF109">
    <property type="entry name" value="HTH-TYPE TRANSCRIPTIONAL REGULATOR GALS"/>
    <property type="match status" value="1"/>
</dbReference>
<keyword evidence="1" id="KW-0805">Transcription regulation</keyword>
<dbReference type="RefSeq" id="WP_236957877.1">
    <property type="nucleotide sequence ID" value="NZ_JAETXX010000001.1"/>
</dbReference>
<protein>
    <submittedName>
        <fullName evidence="5">LacI family DNA-binding transcriptional regulator</fullName>
    </submittedName>
</protein>
<evidence type="ECO:0000256" key="2">
    <source>
        <dbReference type="ARBA" id="ARBA00023125"/>
    </source>
</evidence>